<dbReference type="InterPro" id="IPR017907">
    <property type="entry name" value="Znf_RING_CS"/>
</dbReference>
<evidence type="ECO:0000259" key="8">
    <source>
        <dbReference type="PROSITE" id="PS50089"/>
    </source>
</evidence>
<dbReference type="PRINTS" id="PR01407">
    <property type="entry name" value="BUTYPHLNCDUF"/>
</dbReference>
<feature type="domain" description="B box-type" evidence="9">
    <location>
        <begin position="136"/>
        <end position="177"/>
    </location>
</feature>
<dbReference type="STRING" id="8364.ENSXETP00000006242"/>
<dbReference type="SUPFAM" id="SSF57850">
    <property type="entry name" value="RING/U-box"/>
    <property type="match status" value="1"/>
</dbReference>
<dbReference type="Pfam" id="PF00643">
    <property type="entry name" value="zf-B_box"/>
    <property type="match status" value="1"/>
</dbReference>
<dbReference type="CDD" id="cd12891">
    <property type="entry name" value="SPRY_PRY_C-I_2"/>
    <property type="match status" value="1"/>
</dbReference>
<dbReference type="PROSITE" id="PS50119">
    <property type="entry name" value="ZF_BBOX"/>
    <property type="match status" value="1"/>
</dbReference>
<evidence type="ECO:0000256" key="1">
    <source>
        <dbReference type="ARBA" id="ARBA00022588"/>
    </source>
</evidence>
<dbReference type="SMART" id="SM00336">
    <property type="entry name" value="BBOX"/>
    <property type="match status" value="1"/>
</dbReference>
<keyword evidence="1" id="KW-0399">Innate immunity</keyword>
<evidence type="ECO:0000256" key="6">
    <source>
        <dbReference type="ARBA" id="ARBA00023054"/>
    </source>
</evidence>
<gene>
    <name evidence="12 14 15" type="primary">trim27</name>
    <name evidence="11" type="ORF">XENTR_v90027105mg</name>
</gene>
<accession>A0A1B8Y3F0</accession>
<reference evidence="12" key="4">
    <citation type="submission" date="2021-03" db="UniProtKB">
        <authorList>
            <consortium name="Ensembl"/>
        </authorList>
    </citation>
    <scope>IDENTIFICATION</scope>
</reference>
<reference evidence="11" key="1">
    <citation type="submission" date="2009-11" db="EMBL/GenBank/DDBJ databases">
        <authorList>
            <consortium name="US DOE Joint Genome Institute (JGI-PGF)"/>
            <person name="Ottilar R."/>
            <person name="Schmutz J."/>
            <person name="Salamov A."/>
            <person name="Cheng J.F."/>
            <person name="Lucas S."/>
            <person name="Pitluck S."/>
            <person name="Gundlach H."/>
            <person name="Guo Y."/>
            <person name="Haberer G."/>
            <person name="Nasrallah J."/>
            <person name="Mayer K.F.X."/>
            <person name="van de Peer Y."/>
            <person name="Weigel D."/>
            <person name="Grigoriev I.V."/>
        </authorList>
    </citation>
    <scope>NUCLEOTIDE SEQUENCE</scope>
    <source>
        <strain evidence="11">Nigerian</strain>
    </source>
</reference>
<dbReference type="Gene3D" id="4.10.830.40">
    <property type="match status" value="1"/>
</dbReference>
<dbReference type="InterPro" id="IPR000315">
    <property type="entry name" value="Znf_B-box"/>
</dbReference>
<dbReference type="InterPro" id="IPR001870">
    <property type="entry name" value="B30.2/SPRY"/>
</dbReference>
<dbReference type="AlphaFoldDB" id="A0A1B8Y3F0"/>
<evidence type="ECO:0000259" key="9">
    <source>
        <dbReference type="PROSITE" id="PS50119"/>
    </source>
</evidence>
<dbReference type="InterPro" id="IPR051051">
    <property type="entry name" value="E3_ubiq-ligase_TRIM/RNF"/>
</dbReference>
<dbReference type="Pfam" id="PF13765">
    <property type="entry name" value="PRY"/>
    <property type="match status" value="1"/>
</dbReference>
<dbReference type="InterPro" id="IPR003649">
    <property type="entry name" value="Bbox_C"/>
</dbReference>
<keyword evidence="4" id="KW-0862">Zinc</keyword>
<dbReference type="InterPro" id="IPR013320">
    <property type="entry name" value="ConA-like_dom_sf"/>
</dbReference>
<dbReference type="GeneTree" id="ENSGT01030000234583"/>
<dbReference type="GeneID" id="100487479"/>
<keyword evidence="3 7" id="KW-0863">Zinc-finger</keyword>
<dbReference type="SMART" id="SM00502">
    <property type="entry name" value="BBC"/>
    <property type="match status" value="1"/>
</dbReference>
<dbReference type="OMA" id="KNCYRFT"/>
<dbReference type="Gene3D" id="3.30.40.10">
    <property type="entry name" value="Zinc/RING finger domain, C3HC4 (zinc finger)"/>
    <property type="match status" value="1"/>
</dbReference>
<dbReference type="AGR" id="Xenbase:XB-GENE-22069379"/>
<dbReference type="Xenbase" id="XB-GENE-22069379">
    <property type="gene designation" value="trim27"/>
</dbReference>
<dbReference type="InterPro" id="IPR003879">
    <property type="entry name" value="Butyrophylin_SPRY"/>
</dbReference>
<name>A0A1B8Y3F0_XENTR</name>
<reference evidence="11" key="3">
    <citation type="submission" date="2016-05" db="EMBL/GenBank/DDBJ databases">
        <title>WGS assembly of Xenopus tropicalis.</title>
        <authorList>
            <person name="Sessions A."/>
            <person name="Jenkins J."/>
            <person name="Mitros T."/>
            <person name="Lyons J.T."/>
            <person name="Dichmann D.S."/>
            <person name="Robert J."/>
            <person name="Harland R.M."/>
            <person name="Rokhsar D.S."/>
        </authorList>
    </citation>
    <scope>NUCLEOTIDE SEQUENCE</scope>
    <source>
        <strain evidence="11">Nigerian</strain>
    </source>
</reference>
<keyword evidence="6" id="KW-0175">Coiled coil</keyword>
<dbReference type="SUPFAM" id="SSF57845">
    <property type="entry name" value="B-box zinc-binding domain"/>
    <property type="match status" value="1"/>
</dbReference>
<dbReference type="CDD" id="cd19769">
    <property type="entry name" value="Bbox2_TRIM16-like"/>
    <property type="match status" value="1"/>
</dbReference>
<reference evidence="11 12" key="2">
    <citation type="journal article" date="2010" name="Science">
        <title>The genome of the Western clawed frog Xenopus tropicalis.</title>
        <authorList>
            <person name="Hellsten U."/>
            <person name="Harland R.M."/>
            <person name="Gilchrist M.J."/>
            <person name="Hendrix D."/>
            <person name="Jurka J."/>
            <person name="Kapitonov V."/>
            <person name="Ovcharenko I."/>
            <person name="Putnam N.H."/>
            <person name="Shu S."/>
            <person name="Taher L."/>
            <person name="Blitz I.L."/>
            <person name="Blumberg B."/>
            <person name="Dichmann D.S."/>
            <person name="Dubchak I."/>
            <person name="Amaya E."/>
            <person name="Detter J.C."/>
            <person name="Fletcher R."/>
            <person name="Gerhard D.S."/>
            <person name="Goodstein D."/>
            <person name="Graves T."/>
            <person name="Grigoriev I.V."/>
            <person name="Grimwood J."/>
            <person name="Kawashima T."/>
            <person name="Lindquist E."/>
            <person name="Lucas S.M."/>
            <person name="Mead P.E."/>
            <person name="Mitros T."/>
            <person name="Ogino H."/>
            <person name="Ohta Y."/>
            <person name="Poliakov A.V."/>
            <person name="Pollet N."/>
            <person name="Robert J."/>
            <person name="Salamov A."/>
            <person name="Sater A.K."/>
            <person name="Schmutz J."/>
            <person name="Terry A."/>
            <person name="Vize P.D."/>
            <person name="Warren W.C."/>
            <person name="Wells D."/>
            <person name="Wills A."/>
            <person name="Wilson R.K."/>
            <person name="Zimmerman L.B."/>
            <person name="Zorn A.M."/>
            <person name="Grainger R."/>
            <person name="Grammer T."/>
            <person name="Khokha M.K."/>
            <person name="Richardson P.M."/>
            <person name="Rokhsar D.S."/>
        </authorList>
    </citation>
    <scope>NUCLEOTIDE SEQUENCE [LARGE SCALE GENOMIC DNA]</scope>
    <source>
        <strain evidence="11 12">Nigerian</strain>
    </source>
</reference>
<dbReference type="RefSeq" id="XP_004919612.1">
    <property type="nucleotide sequence ID" value="XM_004919555.4"/>
</dbReference>
<dbReference type="SMART" id="SM00589">
    <property type="entry name" value="PRY"/>
    <property type="match status" value="1"/>
</dbReference>
<dbReference type="Gene3D" id="3.30.160.60">
    <property type="entry name" value="Classic Zinc Finger"/>
    <property type="match status" value="1"/>
</dbReference>
<dbReference type="EMBL" id="KV460496">
    <property type="protein sequence ID" value="OCA17458.1"/>
    <property type="molecule type" value="Genomic_DNA"/>
</dbReference>
<feature type="domain" description="B30.2/SPRY" evidence="10">
    <location>
        <begin position="337"/>
        <end position="527"/>
    </location>
</feature>
<dbReference type="GO" id="GO:0045087">
    <property type="term" value="P:innate immune response"/>
    <property type="evidence" value="ECO:0007669"/>
    <property type="project" value="UniProtKB-KW"/>
</dbReference>
<evidence type="ECO:0000256" key="7">
    <source>
        <dbReference type="PROSITE-ProRule" id="PRU00024"/>
    </source>
</evidence>
<dbReference type="SUPFAM" id="SSF49899">
    <property type="entry name" value="Concanavalin A-like lectins/glucanases"/>
    <property type="match status" value="1"/>
</dbReference>
<evidence type="ECO:0000256" key="4">
    <source>
        <dbReference type="ARBA" id="ARBA00022833"/>
    </source>
</evidence>
<protein>
    <submittedName>
        <fullName evidence="14">E3 ubiquitin-protein ligase TRIM39</fullName>
    </submittedName>
    <submittedName>
        <fullName evidence="12">Tripartite motif containing 27</fullName>
    </submittedName>
</protein>
<proteinExistence type="predicted"/>
<dbReference type="InterPro" id="IPR001841">
    <property type="entry name" value="Znf_RING"/>
</dbReference>
<organism evidence="11">
    <name type="scientific">Xenopus tropicalis</name>
    <name type="common">Western clawed frog</name>
    <name type="synonym">Silurana tropicalis</name>
    <dbReference type="NCBI Taxonomy" id="8364"/>
    <lineage>
        <taxon>Eukaryota</taxon>
        <taxon>Metazoa</taxon>
        <taxon>Chordata</taxon>
        <taxon>Craniata</taxon>
        <taxon>Vertebrata</taxon>
        <taxon>Euteleostomi</taxon>
        <taxon>Amphibia</taxon>
        <taxon>Batrachia</taxon>
        <taxon>Anura</taxon>
        <taxon>Pipoidea</taxon>
        <taxon>Pipidae</taxon>
        <taxon>Xenopodinae</taxon>
        <taxon>Xenopus</taxon>
        <taxon>Silurana</taxon>
    </lineage>
</organism>
<dbReference type="PANTHER" id="PTHR25465">
    <property type="entry name" value="B-BOX DOMAIN CONTAINING"/>
    <property type="match status" value="1"/>
</dbReference>
<dbReference type="PROSITE" id="PS50089">
    <property type="entry name" value="ZF_RING_2"/>
    <property type="match status" value="1"/>
</dbReference>
<dbReference type="SMART" id="SM00184">
    <property type="entry name" value="RING"/>
    <property type="match status" value="1"/>
</dbReference>
<evidence type="ECO:0000259" key="10">
    <source>
        <dbReference type="PROSITE" id="PS50188"/>
    </source>
</evidence>
<dbReference type="InterPro" id="IPR006574">
    <property type="entry name" value="PRY"/>
</dbReference>
<dbReference type="SMART" id="SM00449">
    <property type="entry name" value="SPRY"/>
    <property type="match status" value="1"/>
</dbReference>
<sequence length="527" mass="59559">MAAANVEEEVTCCVCRNIYRDPVTLPCGHSVCIACVCFLWDFEGFGDEDCYICPKCEQRYSGSPEAKLNHELCNSANRFLRSHQRKGDTRIFCCQCDPPVPATKSCVQCEVSLCDTHMGDHSDPTQHSLIAPTHDFSDRKCSVHHQILEYYCWEDLAFMCESCSLSGGHRGHRVQRLDEASEAKKGKLKEILHKLTPKTMETDQKIQSLSKHKKIVKKSAKNNDMQVTKLFRDIREQLENLEEKIVTEIIEQRKKGWEMMSDLIDVLQNKKYSLEWKIVQYGRLCASSDHVTVLREQEAEAEALCGVEEEDNVADGKKLPVVGDLDERLISGKLSAAITDVTNVIHAIGIYGREATGLSLDTDTASNNLALSHNRKSVSHTHTRQNLPQTPGRFQVAQALCTRSFSSGKHYWEVEGSETGGWRIGVAYPSIDREGDQSYIGFNNKSWALCKFYNNYSVIHNGERKGLAMPPSCQRIRIFLDYEAGCLSFYELSYPIRHLHTFTASFSEPLQPVLWVAEGGGWVRMLS</sequence>
<evidence type="ECO:0000256" key="2">
    <source>
        <dbReference type="ARBA" id="ARBA00022723"/>
    </source>
</evidence>
<keyword evidence="2" id="KW-0479">Metal-binding</keyword>
<dbReference type="Proteomes" id="UP000008143">
    <property type="component" value="Chromosome 6"/>
</dbReference>
<dbReference type="Pfam" id="PF00622">
    <property type="entry name" value="SPRY"/>
    <property type="match status" value="1"/>
</dbReference>
<dbReference type="InterPro" id="IPR043136">
    <property type="entry name" value="B30.2/SPRY_sf"/>
</dbReference>
<evidence type="ECO:0000256" key="5">
    <source>
        <dbReference type="ARBA" id="ARBA00022859"/>
    </source>
</evidence>
<evidence type="ECO:0000313" key="15">
    <source>
        <dbReference type="Xenbase" id="XB-GENE-22069379"/>
    </source>
</evidence>
<keyword evidence="5" id="KW-0391">Immunity</keyword>
<evidence type="ECO:0000313" key="14">
    <source>
        <dbReference type="RefSeq" id="XP_004919612.1"/>
    </source>
</evidence>
<evidence type="ECO:0000313" key="13">
    <source>
        <dbReference type="Proteomes" id="UP000008143"/>
    </source>
</evidence>
<dbReference type="PANTHER" id="PTHR25465:SF71">
    <property type="entry name" value="E3 UBIQUITIN-PROTEIN LIGASE TRIM39-LIKE"/>
    <property type="match status" value="1"/>
</dbReference>
<dbReference type="KEGG" id="xtr:100487479"/>
<dbReference type="CTD" id="5987"/>
<dbReference type="InterPro" id="IPR003877">
    <property type="entry name" value="SPRY_dom"/>
</dbReference>
<evidence type="ECO:0000313" key="12">
    <source>
        <dbReference type="Ensembl" id="ENSXETP00000116113"/>
    </source>
</evidence>
<dbReference type="PROSITE" id="PS00518">
    <property type="entry name" value="ZF_RING_1"/>
    <property type="match status" value="1"/>
</dbReference>
<feature type="domain" description="RING-type" evidence="8">
    <location>
        <begin position="12"/>
        <end position="57"/>
    </location>
</feature>
<dbReference type="Ensembl" id="ENSXETT00000124180">
    <property type="protein sequence ID" value="ENSXETP00000116113"/>
    <property type="gene ID" value="ENSXETG00000042301"/>
</dbReference>
<reference evidence="14" key="5">
    <citation type="submission" date="2025-04" db="UniProtKB">
        <authorList>
            <consortium name="RefSeq"/>
        </authorList>
    </citation>
    <scope>IDENTIFICATION</scope>
    <source>
        <strain evidence="14">Nigerian</strain>
        <tissue evidence="14">Liver and blood</tissue>
    </source>
</reference>
<evidence type="ECO:0000256" key="3">
    <source>
        <dbReference type="ARBA" id="ARBA00022771"/>
    </source>
</evidence>
<dbReference type="OrthoDB" id="6105938at2759"/>
<dbReference type="InterPro" id="IPR013083">
    <property type="entry name" value="Znf_RING/FYVE/PHD"/>
</dbReference>
<keyword evidence="13" id="KW-1185">Reference proteome</keyword>
<dbReference type="Gene3D" id="2.60.120.920">
    <property type="match status" value="1"/>
</dbReference>
<dbReference type="GO" id="GO:0005737">
    <property type="term" value="C:cytoplasm"/>
    <property type="evidence" value="ECO:0007669"/>
    <property type="project" value="UniProtKB-ARBA"/>
</dbReference>
<dbReference type="PROSITE" id="PS50188">
    <property type="entry name" value="B302_SPRY"/>
    <property type="match status" value="1"/>
</dbReference>
<dbReference type="GO" id="GO:0008270">
    <property type="term" value="F:zinc ion binding"/>
    <property type="evidence" value="ECO:0007669"/>
    <property type="project" value="UniProtKB-KW"/>
</dbReference>
<evidence type="ECO:0000313" key="11">
    <source>
        <dbReference type="EMBL" id="OCA17458.1"/>
    </source>
</evidence>